<evidence type="ECO:0000256" key="8">
    <source>
        <dbReference type="PIRSR" id="PIRSR608901-2"/>
    </source>
</evidence>
<evidence type="ECO:0000313" key="17">
    <source>
        <dbReference type="Proteomes" id="UP000663855"/>
    </source>
</evidence>
<sequence length="331" mass="39227">MLSSILIIQILPNIVFRTITIEARTVSSEHTYRPDVKHFESELDRSTGYWSPSTSSIDWCERNYVVTQYIAEFWNFLSSLVFCLLSGILFFQALYYRIENRFLLLCLSYMFVGLGSAFFHGTLTYLGQMADELSMIYSMIIWWFILFRMDKFNKIRNKMYRLDLGIVFAIFYGILWTYMHSLKTFIVIFQVHFGLMVFGAMLKSIFIYRQTQHRTRYIMCLITIYVTLLVPALTSWILDQELCERMNTAGGFNPQLHAWWHVFCAIDSHVGLVCTEAMRLLSIKYKLHKIKHADSSTRPFKPEDHLHIRFYFGLPYVDYSHEIQLKQPKQQ</sequence>
<evidence type="ECO:0000256" key="5">
    <source>
        <dbReference type="ARBA" id="ARBA00022989"/>
    </source>
</evidence>
<comment type="similarity">
    <text evidence="2 9">Belongs to the alkaline ceramidase family.</text>
</comment>
<dbReference type="EMBL" id="CAJOBI010091763">
    <property type="protein sequence ID" value="CAF4545720.1"/>
    <property type="molecule type" value="Genomic_DNA"/>
</dbReference>
<evidence type="ECO:0000256" key="2">
    <source>
        <dbReference type="ARBA" id="ARBA00009780"/>
    </source>
</evidence>
<dbReference type="Proteomes" id="UP000663834">
    <property type="component" value="Unassembled WGS sequence"/>
</dbReference>
<dbReference type="PANTHER" id="PTHR46187:SF3">
    <property type="entry name" value="ALKALINE CERAMIDASE 3"/>
    <property type="match status" value="1"/>
</dbReference>
<evidence type="ECO:0000313" key="16">
    <source>
        <dbReference type="EMBL" id="CAF4609136.1"/>
    </source>
</evidence>
<keyword evidence="6 9" id="KW-0472">Membrane</keyword>
<evidence type="ECO:0000256" key="4">
    <source>
        <dbReference type="ARBA" id="ARBA00022801"/>
    </source>
</evidence>
<dbReference type="Proteomes" id="UP000663855">
    <property type="component" value="Unassembled WGS sequence"/>
</dbReference>
<feature type="transmembrane region" description="Helical" evidence="9">
    <location>
        <begin position="185"/>
        <end position="206"/>
    </location>
</feature>
<dbReference type="EMBL" id="CAJNRF010002974">
    <property type="protein sequence ID" value="CAF2045190.1"/>
    <property type="molecule type" value="Genomic_DNA"/>
</dbReference>
<feature type="transmembrane region" description="Helical" evidence="9">
    <location>
        <begin position="159"/>
        <end position="179"/>
    </location>
</feature>
<feature type="binding site" evidence="7">
    <location>
        <position position="59"/>
    </location>
    <ligand>
        <name>Ca(2+)</name>
        <dbReference type="ChEBI" id="CHEBI:29108"/>
    </ligand>
</feature>
<dbReference type="GO" id="GO:0046513">
    <property type="term" value="P:ceramide biosynthetic process"/>
    <property type="evidence" value="ECO:0007669"/>
    <property type="project" value="TreeGrafter"/>
</dbReference>
<feature type="binding site" evidence="7">
    <location>
        <position position="72"/>
    </location>
    <ligand>
        <name>Ca(2+)</name>
        <dbReference type="ChEBI" id="CHEBI:29108"/>
    </ligand>
</feature>
<dbReference type="OrthoDB" id="187171at2759"/>
<comment type="subcellular location">
    <subcellularLocation>
        <location evidence="1">Membrane</location>
        <topology evidence="1">Multi-pass membrane protein</topology>
    </subcellularLocation>
</comment>
<feature type="transmembrane region" description="Helical" evidence="9">
    <location>
        <begin position="125"/>
        <end position="147"/>
    </location>
</feature>
<dbReference type="EMBL" id="CAJNOV010002775">
    <property type="protein sequence ID" value="CAF1115270.1"/>
    <property type="molecule type" value="Genomic_DNA"/>
</dbReference>
<feature type="transmembrane region" description="Helical" evidence="9">
    <location>
        <begin position="102"/>
        <end position="119"/>
    </location>
</feature>
<keyword evidence="3 9" id="KW-0812">Transmembrane</keyword>
<feature type="transmembrane region" description="Helical" evidence="9">
    <location>
        <begin position="73"/>
        <end position="95"/>
    </location>
</feature>
<evidence type="ECO:0000256" key="7">
    <source>
        <dbReference type="PIRSR" id="PIRSR608901-1"/>
    </source>
</evidence>
<name>A0A814Q808_9BILA</name>
<dbReference type="EMBL" id="CAJNRE010006705">
    <property type="protein sequence ID" value="CAF2058033.1"/>
    <property type="molecule type" value="Genomic_DNA"/>
</dbReference>
<evidence type="ECO:0000313" key="13">
    <source>
        <dbReference type="EMBL" id="CAF2058033.1"/>
    </source>
</evidence>
<keyword evidence="7" id="KW-0106">Calcium</keyword>
<keyword evidence="7" id="KW-0479">Metal-binding</keyword>
<dbReference type="EC" id="3.5.1.-" evidence="9"/>
<evidence type="ECO:0000313" key="11">
    <source>
        <dbReference type="EMBL" id="CAF1683519.1"/>
    </source>
</evidence>
<comment type="function">
    <text evidence="9">Hydrolyzes the sphingolipid ceramide into sphingosine and free fatty acid.</text>
</comment>
<keyword evidence="5 9" id="KW-1133">Transmembrane helix</keyword>
<reference evidence="10" key="1">
    <citation type="submission" date="2021-02" db="EMBL/GenBank/DDBJ databases">
        <authorList>
            <person name="Nowell W R."/>
        </authorList>
    </citation>
    <scope>NUCLEOTIDE SEQUENCE</scope>
</reference>
<evidence type="ECO:0000313" key="12">
    <source>
        <dbReference type="EMBL" id="CAF2045190.1"/>
    </source>
</evidence>
<dbReference type="Pfam" id="PF05875">
    <property type="entry name" value="Ceramidase"/>
    <property type="match status" value="1"/>
</dbReference>
<dbReference type="GO" id="GO:0046872">
    <property type="term" value="F:metal ion binding"/>
    <property type="evidence" value="ECO:0007669"/>
    <property type="project" value="UniProtKB-KW"/>
</dbReference>
<feature type="binding site" evidence="8">
    <location>
        <position position="261"/>
    </location>
    <ligand>
        <name>Zn(2+)</name>
        <dbReference type="ChEBI" id="CHEBI:29105"/>
        <note>catalytic</note>
    </ligand>
</feature>
<proteinExistence type="inferred from homology"/>
<feature type="binding site" evidence="7">
    <location>
        <position position="61"/>
    </location>
    <ligand>
        <name>Ca(2+)</name>
        <dbReference type="ChEBI" id="CHEBI:29108"/>
    </ligand>
</feature>
<dbReference type="Proteomes" id="UP000681720">
    <property type="component" value="Unassembled WGS sequence"/>
</dbReference>
<dbReference type="GO" id="GO:0046514">
    <property type="term" value="P:ceramide catabolic process"/>
    <property type="evidence" value="ECO:0007669"/>
    <property type="project" value="TreeGrafter"/>
</dbReference>
<accession>A0A814Q808</accession>
<dbReference type="EMBL" id="CAJNOW010021263">
    <property type="protein sequence ID" value="CAF1683519.1"/>
    <property type="molecule type" value="Genomic_DNA"/>
</dbReference>
<dbReference type="Proteomes" id="UP000663866">
    <property type="component" value="Unassembled WGS sequence"/>
</dbReference>
<dbReference type="EMBL" id="CAJOBG010001739">
    <property type="protein sequence ID" value="CAF3954541.1"/>
    <property type="molecule type" value="Genomic_DNA"/>
</dbReference>
<evidence type="ECO:0000256" key="1">
    <source>
        <dbReference type="ARBA" id="ARBA00004141"/>
    </source>
</evidence>
<evidence type="ECO:0000313" key="10">
    <source>
        <dbReference type="EMBL" id="CAF1115270.1"/>
    </source>
</evidence>
<dbReference type="AlphaFoldDB" id="A0A814Q808"/>
<comment type="caution">
    <text evidence="10">The sequence shown here is derived from an EMBL/GenBank/DDBJ whole genome shotgun (WGS) entry which is preliminary data.</text>
</comment>
<feature type="binding site" evidence="7">
    <location>
        <position position="58"/>
    </location>
    <ligand>
        <name>Ca(2+)</name>
        <dbReference type="ChEBI" id="CHEBI:29108"/>
    </ligand>
</feature>
<feature type="binding site" evidence="7">
    <location>
        <position position="63"/>
    </location>
    <ligand>
        <name>Ca(2+)</name>
        <dbReference type="ChEBI" id="CHEBI:29108"/>
    </ligand>
</feature>
<dbReference type="GO" id="GO:0016811">
    <property type="term" value="F:hydrolase activity, acting on carbon-nitrogen (but not peptide) bonds, in linear amides"/>
    <property type="evidence" value="ECO:0007669"/>
    <property type="project" value="InterPro"/>
</dbReference>
<dbReference type="Proteomes" id="UP000676336">
    <property type="component" value="Unassembled WGS sequence"/>
</dbReference>
<evidence type="ECO:0000313" key="18">
    <source>
        <dbReference type="Proteomes" id="UP000663866"/>
    </source>
</evidence>
<protein>
    <recommendedName>
        <fullName evidence="9">Alkaline ceramidase</fullName>
        <ecNumber evidence="9">3.5.1.-</ecNumber>
    </recommendedName>
</protein>
<evidence type="ECO:0000256" key="9">
    <source>
        <dbReference type="RuleBase" id="RU364079"/>
    </source>
</evidence>
<feature type="binding site" evidence="8">
    <location>
        <position position="120"/>
    </location>
    <ligand>
        <name>Zn(2+)</name>
        <dbReference type="ChEBI" id="CHEBI:29105"/>
        <note>catalytic</note>
    </ligand>
</feature>
<gene>
    <name evidence="10" type="ORF">CJN711_LOCUS7808</name>
    <name evidence="16" type="ORF">GIL414_LOCUS39273</name>
    <name evidence="11" type="ORF">KQP761_LOCUS37557</name>
    <name evidence="13" type="ORF">MBJ925_LOCUS14349</name>
    <name evidence="14" type="ORF">OVN521_LOCUS12445</name>
    <name evidence="15" type="ORF">SMN809_LOCUS36810</name>
    <name evidence="12" type="ORF">WKI299_LOCUS9062</name>
</gene>
<keyword evidence="4 9" id="KW-0378">Hydrolase</keyword>
<organism evidence="10 17">
    <name type="scientific">Rotaria magnacalcarata</name>
    <dbReference type="NCBI Taxonomy" id="392030"/>
    <lineage>
        <taxon>Eukaryota</taxon>
        <taxon>Metazoa</taxon>
        <taxon>Spiralia</taxon>
        <taxon>Gnathifera</taxon>
        <taxon>Rotifera</taxon>
        <taxon>Eurotatoria</taxon>
        <taxon>Bdelloidea</taxon>
        <taxon>Philodinida</taxon>
        <taxon>Philodinidae</taxon>
        <taxon>Rotaria</taxon>
    </lineage>
</organism>
<evidence type="ECO:0000256" key="3">
    <source>
        <dbReference type="ARBA" id="ARBA00022692"/>
    </source>
</evidence>
<dbReference type="Proteomes" id="UP000663856">
    <property type="component" value="Unassembled WGS sequence"/>
</dbReference>
<dbReference type="InterPro" id="IPR008901">
    <property type="entry name" value="ACER"/>
</dbReference>
<feature type="transmembrane region" description="Helical" evidence="9">
    <location>
        <begin position="258"/>
        <end position="281"/>
    </location>
</feature>
<keyword evidence="9" id="KW-0443">Lipid metabolism</keyword>
<keyword evidence="18" id="KW-1185">Reference proteome</keyword>
<dbReference type="EMBL" id="CAJOBJ010105942">
    <property type="protein sequence ID" value="CAF4609136.1"/>
    <property type="molecule type" value="Genomic_DNA"/>
</dbReference>
<comment type="cofactor">
    <cofactor evidence="8">
        <name>Zn(2+)</name>
        <dbReference type="ChEBI" id="CHEBI:29105"/>
    </cofactor>
</comment>
<evidence type="ECO:0000256" key="6">
    <source>
        <dbReference type="ARBA" id="ARBA00023136"/>
    </source>
</evidence>
<dbReference type="Proteomes" id="UP000663824">
    <property type="component" value="Unassembled WGS sequence"/>
</dbReference>
<keyword evidence="8" id="KW-0862">Zinc</keyword>
<evidence type="ECO:0000313" key="15">
    <source>
        <dbReference type="EMBL" id="CAF4545720.1"/>
    </source>
</evidence>
<evidence type="ECO:0000313" key="14">
    <source>
        <dbReference type="EMBL" id="CAF3954541.1"/>
    </source>
</evidence>
<dbReference type="GO" id="GO:0005789">
    <property type="term" value="C:endoplasmic reticulum membrane"/>
    <property type="evidence" value="ECO:0007669"/>
    <property type="project" value="TreeGrafter"/>
</dbReference>
<feature type="binding site" evidence="8">
    <location>
        <position position="257"/>
    </location>
    <ligand>
        <name>Zn(2+)</name>
        <dbReference type="ChEBI" id="CHEBI:29105"/>
        <note>catalytic</note>
    </ligand>
</feature>
<feature type="transmembrane region" description="Helical" evidence="9">
    <location>
        <begin position="218"/>
        <end position="238"/>
    </location>
</feature>
<dbReference type="PANTHER" id="PTHR46187">
    <property type="entry name" value="ALKALINE CERAMIDASE 3"/>
    <property type="match status" value="1"/>
</dbReference>